<comment type="similarity">
    <text evidence="1 2">Belongs to the peptidase A24 family.</text>
</comment>
<feature type="transmembrane region" description="Helical" evidence="3">
    <location>
        <begin position="60"/>
        <end position="77"/>
    </location>
</feature>
<evidence type="ECO:0000256" key="1">
    <source>
        <dbReference type="ARBA" id="ARBA00005801"/>
    </source>
</evidence>
<evidence type="ECO:0000256" key="2">
    <source>
        <dbReference type="RuleBase" id="RU003793"/>
    </source>
</evidence>
<protein>
    <submittedName>
        <fullName evidence="5">Prepilin peptidase</fullName>
    </submittedName>
</protein>
<feature type="transmembrane region" description="Helical" evidence="3">
    <location>
        <begin position="152"/>
        <end position="173"/>
    </location>
</feature>
<dbReference type="EMBL" id="AAGUAT010000037">
    <property type="protein sequence ID" value="EBR9858829.1"/>
    <property type="molecule type" value="Genomic_DNA"/>
</dbReference>
<comment type="caution">
    <text evidence="5">The sequence shown here is derived from an EMBL/GenBank/DDBJ whole genome shotgun (WGS) entry which is preliminary data.</text>
</comment>
<dbReference type="GO" id="GO:0006465">
    <property type="term" value="P:signal peptide processing"/>
    <property type="evidence" value="ECO:0007669"/>
    <property type="project" value="TreeGrafter"/>
</dbReference>
<dbReference type="GO" id="GO:0005886">
    <property type="term" value="C:plasma membrane"/>
    <property type="evidence" value="ECO:0007669"/>
    <property type="project" value="TreeGrafter"/>
</dbReference>
<feature type="transmembrane region" description="Helical" evidence="3">
    <location>
        <begin position="193"/>
        <end position="211"/>
    </location>
</feature>
<evidence type="ECO:0000256" key="3">
    <source>
        <dbReference type="SAM" id="Phobius"/>
    </source>
</evidence>
<keyword evidence="3" id="KW-0812">Transmembrane</keyword>
<keyword evidence="3" id="KW-0472">Membrane</keyword>
<evidence type="ECO:0000259" key="4">
    <source>
        <dbReference type="Pfam" id="PF01478"/>
    </source>
</evidence>
<dbReference type="InterPro" id="IPR000045">
    <property type="entry name" value="Prepilin_IV_endopep_pep"/>
</dbReference>
<accession>A0A5U8SZ61</accession>
<proteinExistence type="inferred from homology"/>
<dbReference type="AlphaFoldDB" id="A0A5U8SZ61"/>
<evidence type="ECO:0000313" key="5">
    <source>
        <dbReference type="EMBL" id="EBR9858829.1"/>
    </source>
</evidence>
<organism evidence="5">
    <name type="scientific">Salmonella enterica subsp. enterica serovar Chester</name>
    <dbReference type="NCBI Taxonomy" id="149386"/>
    <lineage>
        <taxon>Bacteria</taxon>
        <taxon>Pseudomonadati</taxon>
        <taxon>Pseudomonadota</taxon>
        <taxon>Gammaproteobacteria</taxon>
        <taxon>Enterobacterales</taxon>
        <taxon>Enterobacteriaceae</taxon>
        <taxon>Salmonella</taxon>
    </lineage>
</organism>
<dbReference type="PANTHER" id="PTHR30487:SF0">
    <property type="entry name" value="PREPILIN LEADER PEPTIDASE_N-METHYLTRANSFERASE-RELATED"/>
    <property type="match status" value="1"/>
</dbReference>
<feature type="domain" description="Prepilin type IV endopeptidase peptidase" evidence="4">
    <location>
        <begin position="67"/>
        <end position="173"/>
    </location>
</feature>
<name>A0A5U8SZ61_SALET</name>
<feature type="transmembrane region" description="Helical" evidence="3">
    <location>
        <begin position="112"/>
        <end position="132"/>
    </location>
</feature>
<dbReference type="InterPro" id="IPR014032">
    <property type="entry name" value="Peptidase_A24A_bac"/>
</dbReference>
<dbReference type="Pfam" id="PF01478">
    <property type="entry name" value="Peptidase_A24"/>
    <property type="match status" value="1"/>
</dbReference>
<dbReference type="PANTHER" id="PTHR30487">
    <property type="entry name" value="TYPE 4 PREPILIN-LIKE PROTEINS LEADER PEPTIDE-PROCESSING ENZYME"/>
    <property type="match status" value="1"/>
</dbReference>
<dbReference type="GO" id="GO:0004190">
    <property type="term" value="F:aspartic-type endopeptidase activity"/>
    <property type="evidence" value="ECO:0007669"/>
    <property type="project" value="InterPro"/>
</dbReference>
<feature type="transmembrane region" description="Helical" evidence="3">
    <location>
        <begin position="35"/>
        <end position="53"/>
    </location>
</feature>
<reference evidence="5" key="1">
    <citation type="submission" date="2018-07" db="EMBL/GenBank/DDBJ databases">
        <authorList>
            <person name="Ashton P.M."/>
            <person name="Dallman T."/>
            <person name="Nair S."/>
            <person name="De Pinna E."/>
            <person name="Peters T."/>
            <person name="Grant K."/>
        </authorList>
    </citation>
    <scope>NUCLEOTIDE SEQUENCE</scope>
    <source>
        <strain evidence="5">296838</strain>
    </source>
</reference>
<dbReference type="InterPro" id="IPR050882">
    <property type="entry name" value="Prepilin_peptidase/N-MTase"/>
</dbReference>
<gene>
    <name evidence="5" type="ORF">DS524_24040</name>
</gene>
<dbReference type="PRINTS" id="PR00864">
    <property type="entry name" value="PREPILNPTASE"/>
</dbReference>
<sequence>MDWLIMIIWGVFLPPPLKAGTEYILRHYYQYPQRLPGGWLYLHCLLSGVLIVFWSDGQGVYVLFLTLLFLCLVMLFHIDNSVFYLPDKLVFPVLWAGLLFQNEVRLVTISSALYGVIGGFFLLWSVAEGYAWCRKKSGLGGGDIKLFSASGAWVGAEQLALLLMLACVSALVVSGLQYLRHRCHHHPRCGPRIIAFGPHLIAGMIMVMGMISGSRFQ</sequence>
<keyword evidence="3" id="KW-1133">Transmembrane helix</keyword>
<dbReference type="Gene3D" id="1.20.120.1220">
    <property type="match status" value="1"/>
</dbReference>